<comment type="caution">
    <text evidence="5">The sequence shown here is derived from an EMBL/GenBank/DDBJ whole genome shotgun (WGS) entry which is preliminary data.</text>
</comment>
<dbReference type="InterPro" id="IPR050204">
    <property type="entry name" value="AraC_XylS_family_regulators"/>
</dbReference>
<dbReference type="Pfam" id="PF12852">
    <property type="entry name" value="Cupin_6"/>
    <property type="match status" value="1"/>
</dbReference>
<dbReference type="InterPro" id="IPR020449">
    <property type="entry name" value="Tscrpt_reg_AraC-type_HTH"/>
</dbReference>
<dbReference type="InterPro" id="IPR032783">
    <property type="entry name" value="AraC_lig"/>
</dbReference>
<dbReference type="PRINTS" id="PR00032">
    <property type="entry name" value="HTHARAC"/>
</dbReference>
<dbReference type="RefSeq" id="WP_209268057.1">
    <property type="nucleotide sequence ID" value="NZ_JAFFZN010000033.1"/>
</dbReference>
<dbReference type="PROSITE" id="PS00041">
    <property type="entry name" value="HTH_ARAC_FAMILY_1"/>
    <property type="match status" value="1"/>
</dbReference>
<dbReference type="InterPro" id="IPR018062">
    <property type="entry name" value="HTH_AraC-typ_CS"/>
</dbReference>
<dbReference type="Pfam" id="PF12833">
    <property type="entry name" value="HTH_18"/>
    <property type="match status" value="1"/>
</dbReference>
<proteinExistence type="predicted"/>
<keyword evidence="6" id="KW-1185">Reference proteome</keyword>
<dbReference type="Proteomes" id="UP001518976">
    <property type="component" value="Unassembled WGS sequence"/>
</dbReference>
<gene>
    <name evidence="5" type="ORF">JW592_28130</name>
</gene>
<dbReference type="PANTHER" id="PTHR46796:SF13">
    <property type="entry name" value="HTH-TYPE TRANSCRIPTIONAL ACTIVATOR RHAS"/>
    <property type="match status" value="1"/>
</dbReference>
<keyword evidence="3" id="KW-0804">Transcription</keyword>
<dbReference type="PANTHER" id="PTHR46796">
    <property type="entry name" value="HTH-TYPE TRANSCRIPTIONAL ACTIVATOR RHAS-RELATED"/>
    <property type="match status" value="1"/>
</dbReference>
<evidence type="ECO:0000313" key="6">
    <source>
        <dbReference type="Proteomes" id="UP001518976"/>
    </source>
</evidence>
<keyword evidence="2" id="KW-0238">DNA-binding</keyword>
<dbReference type="PROSITE" id="PS01124">
    <property type="entry name" value="HTH_ARAC_FAMILY_2"/>
    <property type="match status" value="1"/>
</dbReference>
<accession>A0ABS3X1N0</accession>
<organism evidence="5 6">
    <name type="scientific">Streptomyces spirodelae</name>
    <dbReference type="NCBI Taxonomy" id="2812904"/>
    <lineage>
        <taxon>Bacteria</taxon>
        <taxon>Bacillati</taxon>
        <taxon>Actinomycetota</taxon>
        <taxon>Actinomycetes</taxon>
        <taxon>Kitasatosporales</taxon>
        <taxon>Streptomycetaceae</taxon>
        <taxon>Streptomyces</taxon>
    </lineage>
</organism>
<evidence type="ECO:0000259" key="4">
    <source>
        <dbReference type="PROSITE" id="PS01124"/>
    </source>
</evidence>
<feature type="domain" description="HTH araC/xylS-type" evidence="4">
    <location>
        <begin position="212"/>
        <end position="311"/>
    </location>
</feature>
<dbReference type="InterPro" id="IPR018060">
    <property type="entry name" value="HTH_AraC"/>
</dbReference>
<reference evidence="5 6" key="1">
    <citation type="submission" date="2021-02" db="EMBL/GenBank/DDBJ databases">
        <title>Streptomyces spirodelae sp. nov., isolated from duckweed.</title>
        <authorList>
            <person name="Saimee Y."/>
            <person name="Duangmal K."/>
        </authorList>
    </citation>
    <scope>NUCLEOTIDE SEQUENCE [LARGE SCALE GENOMIC DNA]</scope>
    <source>
        <strain evidence="5 6">DW4-2</strain>
    </source>
</reference>
<dbReference type="SUPFAM" id="SSF46689">
    <property type="entry name" value="Homeodomain-like"/>
    <property type="match status" value="2"/>
</dbReference>
<evidence type="ECO:0000256" key="3">
    <source>
        <dbReference type="ARBA" id="ARBA00023163"/>
    </source>
</evidence>
<protein>
    <submittedName>
        <fullName evidence="5">AraC family transcriptional regulator</fullName>
    </submittedName>
</protein>
<name>A0ABS3X1N0_9ACTN</name>
<evidence type="ECO:0000256" key="2">
    <source>
        <dbReference type="ARBA" id="ARBA00023125"/>
    </source>
</evidence>
<dbReference type="InterPro" id="IPR009057">
    <property type="entry name" value="Homeodomain-like_sf"/>
</dbReference>
<sequence length="312" mass="33761">MDPLASLLDGLRARGAFVQRSILDPPWSVRVQDGALVCVVTVVRGAAWAIPHRGEAVRLGRGDVAVMRGPEPYTFADHPQSPVQVVIHPGRRRTTPGGAALRQDMELGLRTWGTSPSGSTTLVIGKYQRPDEVGWGLLRVLPPLLVLNADAWHSASLGEVLAHEVARQGPGQDAVLDRLVDLLLADVLRTWFARPGEDPPVWYWAHSDPVIGPALVLLHSDPARPWTVGALAAEVGVSRAALARRFIDLVGEPPMKHLTSWRMSIAARLLREPGGNTLESVARQVGYGSASAFSTAFKRVHGISPQQYRTGD</sequence>
<evidence type="ECO:0000313" key="5">
    <source>
        <dbReference type="EMBL" id="MBO8189289.1"/>
    </source>
</evidence>
<dbReference type="SMART" id="SM00342">
    <property type="entry name" value="HTH_ARAC"/>
    <property type="match status" value="1"/>
</dbReference>
<dbReference type="EMBL" id="JAFFZN010000033">
    <property type="protein sequence ID" value="MBO8189289.1"/>
    <property type="molecule type" value="Genomic_DNA"/>
</dbReference>
<keyword evidence="1" id="KW-0805">Transcription regulation</keyword>
<dbReference type="Gene3D" id="1.10.10.60">
    <property type="entry name" value="Homeodomain-like"/>
    <property type="match status" value="2"/>
</dbReference>
<evidence type="ECO:0000256" key="1">
    <source>
        <dbReference type="ARBA" id="ARBA00023015"/>
    </source>
</evidence>